<dbReference type="InterPro" id="IPR000719">
    <property type="entry name" value="Prot_kinase_dom"/>
</dbReference>
<dbReference type="STRING" id="42249.A0A317SID2"/>
<keyword evidence="5 12" id="KW-0418">Kinase</keyword>
<feature type="compositionally biased region" description="Basic residues" evidence="10">
    <location>
        <begin position="16"/>
        <end position="26"/>
    </location>
</feature>
<dbReference type="Gene3D" id="3.30.200.20">
    <property type="entry name" value="Phosphorylase Kinase, domain 1"/>
    <property type="match status" value="1"/>
</dbReference>
<feature type="compositionally biased region" description="Low complexity" evidence="10">
    <location>
        <begin position="738"/>
        <end position="751"/>
    </location>
</feature>
<dbReference type="PROSITE" id="PS00107">
    <property type="entry name" value="PROTEIN_KINASE_ATP"/>
    <property type="match status" value="1"/>
</dbReference>
<organism evidence="12 13">
    <name type="scientific">Tuber magnatum</name>
    <name type="common">white Piedmont truffle</name>
    <dbReference type="NCBI Taxonomy" id="42249"/>
    <lineage>
        <taxon>Eukaryota</taxon>
        <taxon>Fungi</taxon>
        <taxon>Dikarya</taxon>
        <taxon>Ascomycota</taxon>
        <taxon>Pezizomycotina</taxon>
        <taxon>Pezizomycetes</taxon>
        <taxon>Pezizales</taxon>
        <taxon>Tuberaceae</taxon>
        <taxon>Tuber</taxon>
    </lineage>
</organism>
<evidence type="ECO:0000313" key="13">
    <source>
        <dbReference type="Proteomes" id="UP000246991"/>
    </source>
</evidence>
<dbReference type="SUPFAM" id="SSF56112">
    <property type="entry name" value="Protein kinase-like (PK-like)"/>
    <property type="match status" value="1"/>
</dbReference>
<feature type="compositionally biased region" description="Polar residues" evidence="10">
    <location>
        <begin position="1"/>
        <end position="15"/>
    </location>
</feature>
<evidence type="ECO:0000256" key="6">
    <source>
        <dbReference type="ARBA" id="ARBA00022840"/>
    </source>
</evidence>
<evidence type="ECO:0000313" key="12">
    <source>
        <dbReference type="EMBL" id="PWW74152.1"/>
    </source>
</evidence>
<evidence type="ECO:0000259" key="11">
    <source>
        <dbReference type="PROSITE" id="PS50011"/>
    </source>
</evidence>
<keyword evidence="2" id="KW-0723">Serine/threonine-protein kinase</keyword>
<dbReference type="PANTHER" id="PTHR43895:SF152">
    <property type="entry name" value="SERINE_THREONINE-PROTEIN KINASE TOS3"/>
    <property type="match status" value="1"/>
</dbReference>
<feature type="compositionally biased region" description="Polar residues" evidence="10">
    <location>
        <begin position="27"/>
        <end position="36"/>
    </location>
</feature>
<feature type="compositionally biased region" description="Polar residues" evidence="10">
    <location>
        <begin position="828"/>
        <end position="838"/>
    </location>
</feature>
<evidence type="ECO:0000256" key="8">
    <source>
        <dbReference type="ARBA" id="ARBA00048679"/>
    </source>
</evidence>
<reference evidence="12 13" key="1">
    <citation type="submission" date="2018-03" db="EMBL/GenBank/DDBJ databases">
        <title>Genomes of Pezizomycetes fungi and the evolution of truffles.</title>
        <authorList>
            <person name="Murat C."/>
            <person name="Payen T."/>
            <person name="Noel B."/>
            <person name="Kuo A."/>
            <person name="Martin F.M."/>
        </authorList>
    </citation>
    <scope>NUCLEOTIDE SEQUENCE [LARGE SCALE GENOMIC DNA]</scope>
    <source>
        <strain evidence="12">091103-1</strain>
    </source>
</reference>
<feature type="compositionally biased region" description="Low complexity" evidence="10">
    <location>
        <begin position="77"/>
        <end position="95"/>
    </location>
</feature>
<evidence type="ECO:0000256" key="5">
    <source>
        <dbReference type="ARBA" id="ARBA00022777"/>
    </source>
</evidence>
<dbReference type="Gene3D" id="1.10.510.10">
    <property type="entry name" value="Transferase(Phosphotransferase) domain 1"/>
    <property type="match status" value="1"/>
</dbReference>
<feature type="region of interest" description="Disordered" evidence="10">
    <location>
        <begin position="107"/>
        <end position="156"/>
    </location>
</feature>
<accession>A0A317SID2</accession>
<dbReference type="GO" id="GO:0004674">
    <property type="term" value="F:protein serine/threonine kinase activity"/>
    <property type="evidence" value="ECO:0007669"/>
    <property type="project" value="UniProtKB-KW"/>
</dbReference>
<evidence type="ECO:0000256" key="9">
    <source>
        <dbReference type="PROSITE-ProRule" id="PRU10141"/>
    </source>
</evidence>
<evidence type="ECO:0000256" key="4">
    <source>
        <dbReference type="ARBA" id="ARBA00022741"/>
    </source>
</evidence>
<comment type="catalytic activity">
    <reaction evidence="7">
        <text>L-threonyl-[protein] + ATP = O-phospho-L-threonyl-[protein] + ADP + H(+)</text>
        <dbReference type="Rhea" id="RHEA:46608"/>
        <dbReference type="Rhea" id="RHEA-COMP:11060"/>
        <dbReference type="Rhea" id="RHEA-COMP:11605"/>
        <dbReference type="ChEBI" id="CHEBI:15378"/>
        <dbReference type="ChEBI" id="CHEBI:30013"/>
        <dbReference type="ChEBI" id="CHEBI:30616"/>
        <dbReference type="ChEBI" id="CHEBI:61977"/>
        <dbReference type="ChEBI" id="CHEBI:456216"/>
        <dbReference type="EC" id="2.7.11.1"/>
    </reaction>
</comment>
<feature type="compositionally biased region" description="Basic and acidic residues" evidence="10">
    <location>
        <begin position="772"/>
        <end position="782"/>
    </location>
</feature>
<feature type="region of interest" description="Disordered" evidence="10">
    <location>
        <begin position="1136"/>
        <end position="1219"/>
    </location>
</feature>
<gene>
    <name evidence="12" type="ORF">C7212DRAFT_346805</name>
</gene>
<dbReference type="GO" id="GO:0007165">
    <property type="term" value="P:signal transduction"/>
    <property type="evidence" value="ECO:0007669"/>
    <property type="project" value="TreeGrafter"/>
</dbReference>
<keyword evidence="3" id="KW-0808">Transferase</keyword>
<dbReference type="SMART" id="SM00220">
    <property type="entry name" value="S_TKc"/>
    <property type="match status" value="1"/>
</dbReference>
<keyword evidence="13" id="KW-1185">Reference proteome</keyword>
<evidence type="ECO:0000256" key="2">
    <source>
        <dbReference type="ARBA" id="ARBA00022527"/>
    </source>
</evidence>
<comment type="caution">
    <text evidence="12">The sequence shown here is derived from an EMBL/GenBank/DDBJ whole genome shotgun (WGS) entry which is preliminary data.</text>
</comment>
<feature type="compositionally biased region" description="Polar residues" evidence="10">
    <location>
        <begin position="994"/>
        <end position="1004"/>
    </location>
</feature>
<dbReference type="FunFam" id="1.10.510.10:FF:000614">
    <property type="entry name" value="Serine/threonine protein kinase, putative"/>
    <property type="match status" value="1"/>
</dbReference>
<dbReference type="CDD" id="cd14008">
    <property type="entry name" value="STKc_LKB1_CaMKK"/>
    <property type="match status" value="1"/>
</dbReference>
<feature type="region of interest" description="Disordered" evidence="10">
    <location>
        <begin position="340"/>
        <end position="399"/>
    </location>
</feature>
<feature type="domain" description="Protein kinase" evidence="11">
    <location>
        <begin position="179"/>
        <end position="618"/>
    </location>
</feature>
<feature type="compositionally biased region" description="Polar residues" evidence="10">
    <location>
        <begin position="1057"/>
        <end position="1081"/>
    </location>
</feature>
<dbReference type="AlphaFoldDB" id="A0A317SID2"/>
<feature type="region of interest" description="Disordered" evidence="10">
    <location>
        <begin position="990"/>
        <end position="1026"/>
    </location>
</feature>
<name>A0A317SID2_9PEZI</name>
<feature type="compositionally biased region" description="Low complexity" evidence="10">
    <location>
        <begin position="1045"/>
        <end position="1056"/>
    </location>
</feature>
<dbReference type="GO" id="GO:0001558">
    <property type="term" value="P:regulation of cell growth"/>
    <property type="evidence" value="ECO:0007669"/>
    <property type="project" value="UniProtKB-ARBA"/>
</dbReference>
<feature type="region of interest" description="Disordered" evidence="10">
    <location>
        <begin position="1"/>
        <end position="95"/>
    </location>
</feature>
<dbReference type="GO" id="GO:0005524">
    <property type="term" value="F:ATP binding"/>
    <property type="evidence" value="ECO:0007669"/>
    <property type="project" value="UniProtKB-UniRule"/>
</dbReference>
<dbReference type="InterPro" id="IPR011009">
    <property type="entry name" value="Kinase-like_dom_sf"/>
</dbReference>
<dbReference type="FunFam" id="3.30.200.20:FF:000206">
    <property type="entry name" value="Serine/threonine-protein kinase Ssp1"/>
    <property type="match status" value="1"/>
</dbReference>
<proteinExistence type="predicted"/>
<evidence type="ECO:0000256" key="3">
    <source>
        <dbReference type="ARBA" id="ARBA00022679"/>
    </source>
</evidence>
<dbReference type="PANTHER" id="PTHR43895">
    <property type="entry name" value="CALCIUM/CALMODULIN-DEPENDENT PROTEIN KINASE KINASE-RELATED"/>
    <property type="match status" value="1"/>
</dbReference>
<feature type="compositionally biased region" description="Acidic residues" evidence="10">
    <location>
        <begin position="1138"/>
        <end position="1151"/>
    </location>
</feature>
<dbReference type="InterPro" id="IPR017441">
    <property type="entry name" value="Protein_kinase_ATP_BS"/>
</dbReference>
<evidence type="ECO:0000256" key="10">
    <source>
        <dbReference type="SAM" id="MobiDB-lite"/>
    </source>
</evidence>
<dbReference type="PROSITE" id="PS50011">
    <property type="entry name" value="PROTEIN_KINASE_DOM"/>
    <property type="match status" value="1"/>
</dbReference>
<dbReference type="Pfam" id="PF00069">
    <property type="entry name" value="Pkinase"/>
    <property type="match status" value="2"/>
</dbReference>
<feature type="binding site" evidence="9">
    <location>
        <position position="208"/>
    </location>
    <ligand>
        <name>ATP</name>
        <dbReference type="ChEBI" id="CHEBI:30616"/>
    </ligand>
</feature>
<dbReference type="EMBL" id="PYWC01000066">
    <property type="protein sequence ID" value="PWW74152.1"/>
    <property type="molecule type" value="Genomic_DNA"/>
</dbReference>
<dbReference type="Proteomes" id="UP000246991">
    <property type="component" value="Unassembled WGS sequence"/>
</dbReference>
<evidence type="ECO:0000256" key="1">
    <source>
        <dbReference type="ARBA" id="ARBA00012513"/>
    </source>
</evidence>
<sequence>MRSLSQNRSFGNNHSSRSHTPNHNHSHSQSLASPTATPLPLQPSQLHPPPSTSTVAASRDWREESPCSHGQMEYHNNHSAGHSSNNTSTTTSRHASTASMFSLANLHQPHSRNPTPPTPMSSPGLYSPPHVPPSDRIAVGPHLHPSQYRQPEHSTSVRETHLLDLDFDPISGRKIINHYSIIDEIGRGVHGKVKLGTDLDTGELVAIKIVERSQDRPRLGRRGDGESEKKVRREIAILKKCCHENVVRLLEVIDDPQSKKVYLILEYVQLGEIIWRKPGDPDVLRRERRRLRHEIEANFAARKTVTRVGEGEGEGEGEDPWRRRRRPRRRRRNGQFWSLEFASASDSEPEQSAPHPPLPRLPPTTSADLPPLGSDTEQLPPSQTLDYSSDSSTSSLSSEGISYVPSLTIEQARCTFRDTVLGLEYLHYHGIIHRDIKPANLLWTQDHRVKISDFGVSFLGRPIRDYEDGCDDEEATGLEQNELELAKTAGTPAFFAPELCHVDHNEPRPQITSAIDVWALGVTLYCLVFARCPFMADNEFQLLRVISKDELVIPNRRVCPVKAIDFSRPASAPPTAEELLEMETEPIDIDLKDLLKRLLTKDPTRRITLKEVKRHPWVLHGITDPCAWVDETDPERMSDGNKIEVTVEDVEKAVSSAGVLNRARSAVKRAVEWGKGLRRRASSTANVISTKDTKILAEKEREATATTRCCPSAHLGEDDGELRWMGSNPQWRDEDKSPPSACSAANNATSSDFVRDGGGYCGFNGESSDPNSPRRSDSESRRLQRRCSSTLCAPSRRHAVSGSEHSGTGAGFHQTHGNPPQGGPTENPHVSRSDTSLRAPSCGHHAGSLIGNGMRRVVRSMRSGGFHDNGDRVRGSASREGSPLRARDSLAGALRGDHSFYAYGTGSLHVQIPSGRRHSYAGIDADGGSVIDNNRLPAIDCKTRWDRDIGRKLASFTMKDKPCPTSPDDEVSMEKIWERDQRKALLRHEERNKYTSPGASSTDVTPGWTKESYYHPSHDSPTPPIMMERRNRGFFDDHVQVPMNSSQPSHLVSSSSEEQFATTAGSSLTNSTSFPSAPSIMSENSSIGSEYFNSRYSRKNSIAGIVHEEEFDTNYRPPTPFHQSRLSGIRQIDSDNEHEMDDDLDDDDDSDGGFVMEVPLFRKKSVRNESAAVGELDRRPLDSIEPVPRTRRRSRSSSATLKDKKARRGRTKEKVVTEA</sequence>
<feature type="region of interest" description="Disordered" evidence="10">
    <location>
        <begin position="710"/>
        <end position="885"/>
    </location>
</feature>
<dbReference type="OrthoDB" id="68483at2759"/>
<dbReference type="EC" id="2.7.11.1" evidence="1"/>
<dbReference type="GO" id="GO:0042149">
    <property type="term" value="P:cellular response to glucose starvation"/>
    <property type="evidence" value="ECO:0007669"/>
    <property type="project" value="UniProtKB-ARBA"/>
</dbReference>
<protein>
    <recommendedName>
        <fullName evidence="1">non-specific serine/threonine protein kinase</fullName>
        <ecNumber evidence="1">2.7.11.1</ecNumber>
    </recommendedName>
</protein>
<comment type="catalytic activity">
    <reaction evidence="8">
        <text>L-seryl-[protein] + ATP = O-phospho-L-seryl-[protein] + ADP + H(+)</text>
        <dbReference type="Rhea" id="RHEA:17989"/>
        <dbReference type="Rhea" id="RHEA-COMP:9863"/>
        <dbReference type="Rhea" id="RHEA-COMP:11604"/>
        <dbReference type="ChEBI" id="CHEBI:15378"/>
        <dbReference type="ChEBI" id="CHEBI:29999"/>
        <dbReference type="ChEBI" id="CHEBI:30616"/>
        <dbReference type="ChEBI" id="CHEBI:83421"/>
        <dbReference type="ChEBI" id="CHEBI:456216"/>
        <dbReference type="EC" id="2.7.11.1"/>
    </reaction>
</comment>
<feature type="region of interest" description="Disordered" evidence="10">
    <location>
        <begin position="1038"/>
        <end position="1081"/>
    </location>
</feature>
<keyword evidence="6 9" id="KW-0067">ATP-binding</keyword>
<feature type="region of interest" description="Disordered" evidence="10">
    <location>
        <begin position="302"/>
        <end position="327"/>
    </location>
</feature>
<feature type="compositionally biased region" description="Low complexity" evidence="10">
    <location>
        <begin position="382"/>
        <end position="398"/>
    </location>
</feature>
<evidence type="ECO:0000256" key="7">
    <source>
        <dbReference type="ARBA" id="ARBA00047899"/>
    </source>
</evidence>
<keyword evidence="4 9" id="KW-0547">Nucleotide-binding</keyword>